<comment type="caution">
    <text evidence="2">The sequence shown here is derived from an EMBL/GenBank/DDBJ whole genome shotgun (WGS) entry which is preliminary data.</text>
</comment>
<dbReference type="AlphaFoldDB" id="A0A1A3GY25"/>
<name>A0A1A3GY25_MYCMU</name>
<dbReference type="GO" id="GO:0005737">
    <property type="term" value="C:cytoplasm"/>
    <property type="evidence" value="ECO:0007669"/>
    <property type="project" value="TreeGrafter"/>
</dbReference>
<dbReference type="GO" id="GO:0006269">
    <property type="term" value="P:DNA replication, synthesis of primer"/>
    <property type="evidence" value="ECO:0007669"/>
    <property type="project" value="TreeGrafter"/>
</dbReference>
<dbReference type="InterPro" id="IPR034154">
    <property type="entry name" value="TOPRIM_DnaG/twinkle"/>
</dbReference>
<dbReference type="PANTHER" id="PTHR30313">
    <property type="entry name" value="DNA PRIMASE"/>
    <property type="match status" value="1"/>
</dbReference>
<dbReference type="Gene3D" id="3.40.1360.10">
    <property type="match status" value="1"/>
</dbReference>
<organism evidence="2 3">
    <name type="scientific">Mycolicibacterium mucogenicum</name>
    <name type="common">Mycobacterium mucogenicum</name>
    <dbReference type="NCBI Taxonomy" id="56689"/>
    <lineage>
        <taxon>Bacteria</taxon>
        <taxon>Bacillati</taxon>
        <taxon>Actinomycetota</taxon>
        <taxon>Actinomycetes</taxon>
        <taxon>Mycobacteriales</taxon>
        <taxon>Mycobacteriaceae</taxon>
        <taxon>Mycolicibacterium</taxon>
    </lineage>
</organism>
<dbReference type="InterPro" id="IPR050219">
    <property type="entry name" value="DnaG_primase"/>
</dbReference>
<proteinExistence type="predicted"/>
<evidence type="ECO:0000259" key="1">
    <source>
        <dbReference type="PROSITE" id="PS50880"/>
    </source>
</evidence>
<evidence type="ECO:0000313" key="2">
    <source>
        <dbReference type="EMBL" id="OBJ40278.1"/>
    </source>
</evidence>
<dbReference type="InterPro" id="IPR006171">
    <property type="entry name" value="TOPRIM_dom"/>
</dbReference>
<accession>A0A1A3GY25</accession>
<dbReference type="OrthoDB" id="4619999at2"/>
<dbReference type="SUPFAM" id="SSF56731">
    <property type="entry name" value="DNA primase core"/>
    <property type="match status" value="1"/>
</dbReference>
<dbReference type="GO" id="GO:0016853">
    <property type="term" value="F:isomerase activity"/>
    <property type="evidence" value="ECO:0007669"/>
    <property type="project" value="UniProtKB-KW"/>
</dbReference>
<dbReference type="PROSITE" id="PS50880">
    <property type="entry name" value="TOPRIM"/>
    <property type="match status" value="1"/>
</dbReference>
<gene>
    <name evidence="2" type="ORF">A5630_25340</name>
</gene>
<sequence>MQKLSDEQRKSLVEATSQYHRSLVGSPAEGYLEGRGLFPSNPKVAKFRLGFVADPRPGHEWYRGWLAIPYLRRSPARGWSAVSVRFRRLGDGEPKYQTAPGDRPRLFNTPDLLQRSADIVITEGEIDCITAHLCGLKAVGVPGAQSWLPHFREPFLGYRTAFILADGDEAGTKFAETVAKTLPNAKVIPMPDGQDVNSFVVDKGPKALLERIKRK</sequence>
<protein>
    <submittedName>
        <fullName evidence="2">Topoisomerase</fullName>
    </submittedName>
</protein>
<dbReference type="Pfam" id="PF13155">
    <property type="entry name" value="Toprim_2"/>
    <property type="match status" value="1"/>
</dbReference>
<dbReference type="PANTHER" id="PTHR30313:SF2">
    <property type="entry name" value="DNA PRIMASE"/>
    <property type="match status" value="1"/>
</dbReference>
<dbReference type="EMBL" id="LZLC01000160">
    <property type="protein sequence ID" value="OBJ40278.1"/>
    <property type="molecule type" value="Genomic_DNA"/>
</dbReference>
<dbReference type="CDD" id="cd01029">
    <property type="entry name" value="TOPRIM_primases"/>
    <property type="match status" value="1"/>
</dbReference>
<dbReference type="Proteomes" id="UP000093898">
    <property type="component" value="Unassembled WGS sequence"/>
</dbReference>
<feature type="domain" description="Toprim" evidence="1">
    <location>
        <begin position="117"/>
        <end position="197"/>
    </location>
</feature>
<keyword evidence="2" id="KW-0413">Isomerase</keyword>
<reference evidence="2 3" key="1">
    <citation type="submission" date="2016-06" db="EMBL/GenBank/DDBJ databases">
        <authorList>
            <person name="Kjaerup R.B."/>
            <person name="Dalgaard T.S."/>
            <person name="Juul-Madsen H.R."/>
        </authorList>
    </citation>
    <scope>NUCLEOTIDE SEQUENCE [LARGE SCALE GENOMIC DNA]</scope>
    <source>
        <strain evidence="2 3">1127319.6</strain>
    </source>
</reference>
<evidence type="ECO:0000313" key="3">
    <source>
        <dbReference type="Proteomes" id="UP000093898"/>
    </source>
</evidence>